<keyword evidence="4 11" id="KW-0812">Transmembrane</keyword>
<dbReference type="AlphaFoldDB" id="A0AA89BEQ9"/>
<reference evidence="13" key="1">
    <citation type="submission" date="2022-12" db="EMBL/GenBank/DDBJ databases">
        <title>Draft genome assemblies for two species of Escallonia (Escalloniales).</title>
        <authorList>
            <person name="Chanderbali A."/>
            <person name="Dervinis C."/>
            <person name="Anghel I."/>
            <person name="Soltis D."/>
            <person name="Soltis P."/>
            <person name="Zapata F."/>
        </authorList>
    </citation>
    <scope>NUCLEOTIDE SEQUENCE</scope>
    <source>
        <strain evidence="13">UCBG64.0493</strain>
        <tissue evidence="13">Leaf</tissue>
    </source>
</reference>
<evidence type="ECO:0000256" key="5">
    <source>
        <dbReference type="ARBA" id="ARBA00022968"/>
    </source>
</evidence>
<organism evidence="13 14">
    <name type="scientific">Escallonia herrerae</name>
    <dbReference type="NCBI Taxonomy" id="1293975"/>
    <lineage>
        <taxon>Eukaryota</taxon>
        <taxon>Viridiplantae</taxon>
        <taxon>Streptophyta</taxon>
        <taxon>Embryophyta</taxon>
        <taxon>Tracheophyta</taxon>
        <taxon>Spermatophyta</taxon>
        <taxon>Magnoliopsida</taxon>
        <taxon>eudicotyledons</taxon>
        <taxon>Gunneridae</taxon>
        <taxon>Pentapetalae</taxon>
        <taxon>asterids</taxon>
        <taxon>campanulids</taxon>
        <taxon>Escalloniales</taxon>
        <taxon>Escalloniaceae</taxon>
        <taxon>Escallonia</taxon>
    </lineage>
</organism>
<dbReference type="GO" id="GO:0071555">
    <property type="term" value="P:cell wall organization"/>
    <property type="evidence" value="ECO:0007669"/>
    <property type="project" value="UniProtKB-KW"/>
</dbReference>
<feature type="region of interest" description="Disordered" evidence="12">
    <location>
        <begin position="160"/>
        <end position="189"/>
    </location>
</feature>
<feature type="compositionally biased region" description="Basic and acidic residues" evidence="12">
    <location>
        <begin position="164"/>
        <end position="185"/>
    </location>
</feature>
<gene>
    <name evidence="13" type="ORF">RJ639_030579</name>
</gene>
<evidence type="ECO:0000256" key="3">
    <source>
        <dbReference type="ARBA" id="ARBA00022679"/>
    </source>
</evidence>
<dbReference type="GO" id="GO:0010417">
    <property type="term" value="P:glucuronoxylan biosynthetic process"/>
    <property type="evidence" value="ECO:0007669"/>
    <property type="project" value="TreeGrafter"/>
</dbReference>
<keyword evidence="3 11" id="KW-0808">Transferase</keyword>
<keyword evidence="10 11" id="KW-0961">Cell wall biogenesis/degradation</keyword>
<evidence type="ECO:0000256" key="1">
    <source>
        <dbReference type="ARBA" id="ARBA00004323"/>
    </source>
</evidence>
<evidence type="ECO:0000256" key="7">
    <source>
        <dbReference type="ARBA" id="ARBA00023034"/>
    </source>
</evidence>
<keyword evidence="8 11" id="KW-0472">Membrane</keyword>
<dbReference type="PANTHER" id="PTHR10896:SF59">
    <property type="entry name" value="BETA-1,4-XYLOSYLTRANSFERASE IRX9"/>
    <property type="match status" value="1"/>
</dbReference>
<dbReference type="Gene3D" id="3.90.550.10">
    <property type="entry name" value="Spore Coat Polysaccharide Biosynthesis Protein SpsA, Chain A"/>
    <property type="match status" value="1"/>
</dbReference>
<dbReference type="SUPFAM" id="SSF53448">
    <property type="entry name" value="Nucleotide-diphospho-sugar transferases"/>
    <property type="match status" value="1"/>
</dbReference>
<dbReference type="PANTHER" id="PTHR10896">
    <property type="entry name" value="GALACTOSYLGALACTOSYLXYLOSYLPROTEIN 3-BETA-GLUCURONOSYLTRANSFERASE BETA-1,3-GLUCURONYLTRANSFERASE"/>
    <property type="match status" value="1"/>
</dbReference>
<evidence type="ECO:0000256" key="4">
    <source>
        <dbReference type="ARBA" id="ARBA00022692"/>
    </source>
</evidence>
<dbReference type="InterPro" id="IPR005027">
    <property type="entry name" value="Glyco_trans_43"/>
</dbReference>
<evidence type="ECO:0000256" key="2">
    <source>
        <dbReference type="ARBA" id="ARBA00007706"/>
    </source>
</evidence>
<evidence type="ECO:0000256" key="12">
    <source>
        <dbReference type="SAM" id="MobiDB-lite"/>
    </source>
</evidence>
<dbReference type="GO" id="GO:0000139">
    <property type="term" value="C:Golgi membrane"/>
    <property type="evidence" value="ECO:0007669"/>
    <property type="project" value="UniProtKB-SubCell"/>
</dbReference>
<dbReference type="EMBL" id="JAVXUP010000096">
    <property type="protein sequence ID" value="KAK3038413.1"/>
    <property type="molecule type" value="Genomic_DNA"/>
</dbReference>
<evidence type="ECO:0000256" key="9">
    <source>
        <dbReference type="ARBA" id="ARBA00023180"/>
    </source>
</evidence>
<comment type="function">
    <text evidence="11">Involved in the synthesis of glucuronoxylan hemicellulose in secondary cell walls.</text>
</comment>
<evidence type="ECO:0000256" key="11">
    <source>
        <dbReference type="RuleBase" id="RU363127"/>
    </source>
</evidence>
<accession>A0AA89BEQ9</accession>
<dbReference type="EC" id="2.4.-.-" evidence="11"/>
<keyword evidence="6 11" id="KW-1133">Transmembrane helix</keyword>
<proteinExistence type="inferred from homology"/>
<evidence type="ECO:0000313" key="13">
    <source>
        <dbReference type="EMBL" id="KAK3038413.1"/>
    </source>
</evidence>
<evidence type="ECO:0000256" key="10">
    <source>
        <dbReference type="ARBA" id="ARBA00023316"/>
    </source>
</evidence>
<name>A0AA89BEQ9_9ASTE</name>
<dbReference type="Proteomes" id="UP001188597">
    <property type="component" value="Unassembled WGS sequence"/>
</dbReference>
<keyword evidence="9" id="KW-0325">Glycoprotein</keyword>
<feature type="transmembrane region" description="Helical" evidence="11">
    <location>
        <begin position="104"/>
        <end position="122"/>
    </location>
</feature>
<dbReference type="InterPro" id="IPR029044">
    <property type="entry name" value="Nucleotide-diphossugar_trans"/>
</dbReference>
<dbReference type="GO" id="GO:0042285">
    <property type="term" value="F:xylosyltransferase activity"/>
    <property type="evidence" value="ECO:0007669"/>
    <property type="project" value="TreeGrafter"/>
</dbReference>
<keyword evidence="7 11" id="KW-0333">Golgi apparatus</keyword>
<comment type="caution">
    <text evidence="13">The sequence shown here is derived from an EMBL/GenBank/DDBJ whole genome shotgun (WGS) entry which is preliminary data.</text>
</comment>
<keyword evidence="14" id="KW-1185">Reference proteome</keyword>
<comment type="similarity">
    <text evidence="2 11">Belongs to the glycosyltransferase 43 family.</text>
</comment>
<comment type="subcellular location">
    <subcellularLocation>
        <location evidence="1 11">Golgi apparatus membrane</location>
        <topology evidence="1 11">Single-pass type II membrane protein</topology>
    </subcellularLocation>
</comment>
<dbReference type="GO" id="GO:0009834">
    <property type="term" value="P:plant-type secondary cell wall biogenesis"/>
    <property type="evidence" value="ECO:0007669"/>
    <property type="project" value="TreeGrafter"/>
</dbReference>
<keyword evidence="5 11" id="KW-0735">Signal-anchor</keyword>
<dbReference type="Pfam" id="PF03360">
    <property type="entry name" value="Glyco_transf_43"/>
    <property type="match status" value="1"/>
</dbReference>
<protein>
    <recommendedName>
        <fullName evidence="11">Glycosyltransferases</fullName>
        <ecNumber evidence="11">2.4.-.-</ecNumber>
    </recommendedName>
</protein>
<evidence type="ECO:0000313" key="14">
    <source>
        <dbReference type="Proteomes" id="UP001188597"/>
    </source>
</evidence>
<sequence>MEPVAIFRACRAMQAKVEASLVKDFSSRQVFYMWIDDGEVQTTAGVLSDNTSFFRSCLVFSYRLWWLMLSKLDVTGTLPTNHDESLAFKTLERSRKKVQLWKKAIVHFLLCFVMGFFTGFAPTGRSSIFSSRAIALNRSETSPQPVEAFHEAKPQQHANFNRSLSDETRVEEPKWSNSESERADIFEEEEEEEELAPRRLVIIVTPTSARDHVRGVKLRRLANTLKLVPPPLLWVVVEAHSESSEVSEILRKTGVMYRHLVFKENFTEIEVEMDHQRNVALNHIEHHRLSGIVHFAGLSNVYDLSFFEEIRAIE</sequence>
<dbReference type="GO" id="GO:0015018">
    <property type="term" value="F:galactosylgalactosylxylosylprotein 3-beta-glucuronosyltransferase activity"/>
    <property type="evidence" value="ECO:0007669"/>
    <property type="project" value="InterPro"/>
</dbReference>
<evidence type="ECO:0000256" key="6">
    <source>
        <dbReference type="ARBA" id="ARBA00022989"/>
    </source>
</evidence>
<evidence type="ECO:0000256" key="8">
    <source>
        <dbReference type="ARBA" id="ARBA00023136"/>
    </source>
</evidence>